<accession>A0A3D9UPQ0</accession>
<dbReference type="Proteomes" id="UP000256294">
    <property type="component" value="Unassembled WGS sequence"/>
</dbReference>
<dbReference type="AlphaFoldDB" id="A0A3D9UPQ0"/>
<proteinExistence type="predicted"/>
<protein>
    <recommendedName>
        <fullName evidence="3">Acyl transferase family protein</fullName>
    </recommendedName>
</protein>
<dbReference type="SUPFAM" id="SSF52151">
    <property type="entry name" value="FabD/lysophospholipase-like"/>
    <property type="match status" value="1"/>
</dbReference>
<comment type="caution">
    <text evidence="1">The sequence shown here is derived from an EMBL/GenBank/DDBJ whole genome shotgun (WGS) entry which is preliminary data.</text>
</comment>
<dbReference type="InterPro" id="IPR001227">
    <property type="entry name" value="Ac_transferase_dom_sf"/>
</dbReference>
<evidence type="ECO:0000313" key="2">
    <source>
        <dbReference type="Proteomes" id="UP000256294"/>
    </source>
</evidence>
<name>A0A3D9UPQ0_9GAMM</name>
<dbReference type="EMBL" id="QTUB01000001">
    <property type="protein sequence ID" value="REF27964.1"/>
    <property type="molecule type" value="Genomic_DNA"/>
</dbReference>
<organism evidence="1 2">
    <name type="scientific">Xenorhabdus cabanillasii</name>
    <dbReference type="NCBI Taxonomy" id="351673"/>
    <lineage>
        <taxon>Bacteria</taxon>
        <taxon>Pseudomonadati</taxon>
        <taxon>Pseudomonadota</taxon>
        <taxon>Gammaproteobacteria</taxon>
        <taxon>Enterobacterales</taxon>
        <taxon>Morganellaceae</taxon>
        <taxon>Xenorhabdus</taxon>
    </lineage>
</organism>
<gene>
    <name evidence="1" type="ORF">BDD26_2805</name>
</gene>
<evidence type="ECO:0008006" key="3">
    <source>
        <dbReference type="Google" id="ProtNLM"/>
    </source>
</evidence>
<reference evidence="1 2" key="1">
    <citation type="submission" date="2018-08" db="EMBL/GenBank/DDBJ databases">
        <title>Genomic Encyclopedia of Archaeal and Bacterial Type Strains, Phase II (KMG-II): from individual species to whole genera.</title>
        <authorList>
            <person name="Goeker M."/>
        </authorList>
    </citation>
    <scope>NUCLEOTIDE SEQUENCE [LARGE SCALE GENOMIC DNA]</scope>
    <source>
        <strain evidence="1 2">DSM 17905</strain>
    </source>
</reference>
<sequence>MKTCTVAMFPGQGAQFQGMGRSLFDKYEYHMRLTQQVLGYSLAQVWKVKPAFLTELNSHSPLCLSLTFFII</sequence>
<evidence type="ECO:0000313" key="1">
    <source>
        <dbReference type="EMBL" id="REF27964.1"/>
    </source>
</evidence>
<dbReference type="Gene3D" id="3.40.366.10">
    <property type="entry name" value="Malonyl-Coenzyme A Acyl Carrier Protein, domain 2"/>
    <property type="match status" value="1"/>
</dbReference>
<dbReference type="InterPro" id="IPR016035">
    <property type="entry name" value="Acyl_Trfase/lysoPLipase"/>
</dbReference>
<keyword evidence="2" id="KW-1185">Reference proteome</keyword>
<dbReference type="GO" id="GO:0016740">
    <property type="term" value="F:transferase activity"/>
    <property type="evidence" value="ECO:0007669"/>
    <property type="project" value="InterPro"/>
</dbReference>